<reference evidence="10" key="1">
    <citation type="submission" date="2015-08" db="UniProtKB">
        <authorList>
            <consortium name="WormBaseParasite"/>
        </authorList>
    </citation>
    <scope>IDENTIFICATION</scope>
</reference>
<feature type="region of interest" description="Disordered" evidence="8">
    <location>
        <begin position="1"/>
        <end position="23"/>
    </location>
</feature>
<dbReference type="WBParaSite" id="TCONS_00000149.p1">
    <property type="protein sequence ID" value="TCONS_00000149.p1"/>
    <property type="gene ID" value="XLOC_000175"/>
</dbReference>
<comment type="function">
    <text evidence="7">Involved in pre-mRNA splicing.</text>
</comment>
<accession>A0A0K0EF69</accession>
<keyword evidence="9" id="KW-1185">Reference proteome</keyword>
<organism evidence="10">
    <name type="scientific">Strongyloides stercoralis</name>
    <name type="common">Threadworm</name>
    <dbReference type="NCBI Taxonomy" id="6248"/>
    <lineage>
        <taxon>Eukaryota</taxon>
        <taxon>Metazoa</taxon>
        <taxon>Ecdysozoa</taxon>
        <taxon>Nematoda</taxon>
        <taxon>Chromadorea</taxon>
        <taxon>Rhabditida</taxon>
        <taxon>Tylenchina</taxon>
        <taxon>Panagrolaimomorpha</taxon>
        <taxon>Strongyloidoidea</taxon>
        <taxon>Strongyloididae</taxon>
        <taxon>Strongyloides</taxon>
    </lineage>
</organism>
<evidence type="ECO:0000256" key="7">
    <source>
        <dbReference type="RuleBase" id="RU367148"/>
    </source>
</evidence>
<dbReference type="AlphaFoldDB" id="A0A0K0EF69"/>
<dbReference type="PANTHER" id="PTHR13264:SF5">
    <property type="entry name" value="PRE-MRNA-SPLICING FACTOR SYF2"/>
    <property type="match status" value="1"/>
</dbReference>
<dbReference type="InterPro" id="IPR013260">
    <property type="entry name" value="mRNA_splic_SYF2"/>
</dbReference>
<protein>
    <recommendedName>
        <fullName evidence="7">Pre-mRNA-splicing factor SYF2</fullName>
    </recommendedName>
</protein>
<keyword evidence="5 7" id="KW-0508">mRNA splicing</keyword>
<dbReference type="Proteomes" id="UP000035681">
    <property type="component" value="Unplaced"/>
</dbReference>
<dbReference type="PANTHER" id="PTHR13264">
    <property type="entry name" value="GCIP-INTERACTING PROTEIN P29"/>
    <property type="match status" value="1"/>
</dbReference>
<evidence type="ECO:0000256" key="8">
    <source>
        <dbReference type="SAM" id="MobiDB-lite"/>
    </source>
</evidence>
<keyword evidence="3 7" id="KW-0507">mRNA processing</keyword>
<comment type="subunit">
    <text evidence="7">May be part of a spliceosome complex.</text>
</comment>
<dbReference type="GO" id="GO:0000398">
    <property type="term" value="P:mRNA splicing, via spliceosome"/>
    <property type="evidence" value="ECO:0007669"/>
    <property type="project" value="UniProtKB-UniRule"/>
</dbReference>
<dbReference type="GO" id="GO:0071014">
    <property type="term" value="C:post-mRNA release spliceosomal complex"/>
    <property type="evidence" value="ECO:0007669"/>
    <property type="project" value="TreeGrafter"/>
</dbReference>
<dbReference type="GO" id="GO:0071013">
    <property type="term" value="C:catalytic step 2 spliceosome"/>
    <property type="evidence" value="ECO:0007669"/>
    <property type="project" value="TreeGrafter"/>
</dbReference>
<comment type="similarity">
    <text evidence="2 7">Belongs to the SYF2 family.</text>
</comment>
<proteinExistence type="inferred from homology"/>
<evidence type="ECO:0000256" key="2">
    <source>
        <dbReference type="ARBA" id="ARBA00010028"/>
    </source>
</evidence>
<comment type="subcellular location">
    <subcellularLocation>
        <location evidence="1 7">Nucleus</location>
    </subcellularLocation>
</comment>
<evidence type="ECO:0000256" key="4">
    <source>
        <dbReference type="ARBA" id="ARBA00022728"/>
    </source>
</evidence>
<name>A0A0K0EF69_STRER</name>
<evidence type="ECO:0000256" key="5">
    <source>
        <dbReference type="ARBA" id="ARBA00023187"/>
    </source>
</evidence>
<dbReference type="STRING" id="6248.A0A0K0EF69"/>
<keyword evidence="6 7" id="KW-0539">Nucleus</keyword>
<dbReference type="WBParaSite" id="SSTP_0000813200.1">
    <property type="protein sequence ID" value="SSTP_0000813200.1"/>
    <property type="gene ID" value="SSTP_0000813200"/>
</dbReference>
<dbReference type="GO" id="GO:0000974">
    <property type="term" value="C:Prp19 complex"/>
    <property type="evidence" value="ECO:0007669"/>
    <property type="project" value="TreeGrafter"/>
</dbReference>
<sequence length="243" mass="28561">MSEVTEEPSTSGTMATSTKIPPKKFDISSFQERLEKLHAKRMEIEKKNLDAVVEEDRLKKQPNKETMKRKREAQVVKKVEDEMAAEELGVDYDRYKSFTTSAIYADKIEEIKKKKKKFADTGFSNYEDASMKAYVRAAEAIKPDFDNYNKMKEMIGEDNFYPKANTIIDGTYYPSETALEKLSQSIDQREKKRREFHRRRTFDPDAVVDYINEKNRKYNQKLERYYGQYTKDIKDSLERGTAL</sequence>
<evidence type="ECO:0000256" key="6">
    <source>
        <dbReference type="ARBA" id="ARBA00023242"/>
    </source>
</evidence>
<dbReference type="Pfam" id="PF08231">
    <property type="entry name" value="SYF2"/>
    <property type="match status" value="1"/>
</dbReference>
<evidence type="ECO:0000256" key="3">
    <source>
        <dbReference type="ARBA" id="ARBA00022664"/>
    </source>
</evidence>
<evidence type="ECO:0000256" key="1">
    <source>
        <dbReference type="ARBA" id="ARBA00004123"/>
    </source>
</evidence>
<keyword evidence="4 7" id="KW-0747">Spliceosome</keyword>
<evidence type="ECO:0000313" key="9">
    <source>
        <dbReference type="Proteomes" id="UP000035681"/>
    </source>
</evidence>
<feature type="compositionally biased region" description="Polar residues" evidence="8">
    <location>
        <begin position="7"/>
        <end position="19"/>
    </location>
</feature>
<evidence type="ECO:0000313" key="10">
    <source>
        <dbReference type="WBParaSite" id="SSTP_0000813200.1"/>
    </source>
</evidence>